<protein>
    <submittedName>
        <fullName evidence="3">Uncharacterized protein LOC113098333</fullName>
    </submittedName>
</protein>
<evidence type="ECO:0000313" key="2">
    <source>
        <dbReference type="Proteomes" id="UP000515129"/>
    </source>
</evidence>
<accession>A0A6P6PCW7</accession>
<sequence length="211" mass="23791">MAPKCIVTKHSTGEHVVSEQDCLLPIALPNKICCCGAEDVSVNAGRAIIFININGRYDLYLPLVTCKSCLKSGTPEVKDLILNGYWPGTIEFQTVYTVDLFSTFEDFKVTAPGLSRQAFVRMLQSRSMRSGRVGTISVDCFQRSFLEWTYCRHETHVDMKHFLEMTISPAQLAVRICWQCHLTGTGKSLRLRLKLVVSLTRSLNPNLMKRV</sequence>
<dbReference type="RefSeq" id="XP_026119146.1">
    <property type="nucleotide sequence ID" value="XM_026263361.1"/>
</dbReference>
<keyword evidence="2" id="KW-1185">Reference proteome</keyword>
<dbReference type="Pfam" id="PF18804">
    <property type="entry name" value="CxC3"/>
    <property type="match status" value="1"/>
</dbReference>
<gene>
    <name evidence="3" type="primary">LOC113098333</name>
</gene>
<evidence type="ECO:0000313" key="3">
    <source>
        <dbReference type="RefSeq" id="XP_026119146.1"/>
    </source>
</evidence>
<dbReference type="AlphaFoldDB" id="A0A6P6PCW7"/>
<dbReference type="GeneID" id="113098333"/>
<dbReference type="KEGG" id="caua:113098333"/>
<feature type="domain" description="CxC3 like cysteine cluster" evidence="1">
    <location>
        <begin position="24"/>
        <end position="128"/>
    </location>
</feature>
<reference evidence="3" key="1">
    <citation type="submission" date="2025-08" db="UniProtKB">
        <authorList>
            <consortium name="RefSeq"/>
        </authorList>
    </citation>
    <scope>IDENTIFICATION</scope>
    <source>
        <strain evidence="3">Wakin</strain>
        <tissue evidence="3">Muscle</tissue>
    </source>
</reference>
<proteinExistence type="predicted"/>
<dbReference type="Proteomes" id="UP000515129">
    <property type="component" value="Unplaced"/>
</dbReference>
<name>A0A6P6PCW7_CARAU</name>
<dbReference type="OrthoDB" id="8872203at2759"/>
<dbReference type="InterPro" id="IPR040564">
    <property type="entry name" value="CxC3-like"/>
</dbReference>
<evidence type="ECO:0000259" key="1">
    <source>
        <dbReference type="Pfam" id="PF18804"/>
    </source>
</evidence>
<organism evidence="2 3">
    <name type="scientific">Carassius auratus</name>
    <name type="common">Goldfish</name>
    <dbReference type="NCBI Taxonomy" id="7957"/>
    <lineage>
        <taxon>Eukaryota</taxon>
        <taxon>Metazoa</taxon>
        <taxon>Chordata</taxon>
        <taxon>Craniata</taxon>
        <taxon>Vertebrata</taxon>
        <taxon>Euteleostomi</taxon>
        <taxon>Actinopterygii</taxon>
        <taxon>Neopterygii</taxon>
        <taxon>Teleostei</taxon>
        <taxon>Ostariophysi</taxon>
        <taxon>Cypriniformes</taxon>
        <taxon>Cyprinidae</taxon>
        <taxon>Cyprininae</taxon>
        <taxon>Carassius</taxon>
    </lineage>
</organism>